<feature type="transmembrane region" description="Helical" evidence="13">
    <location>
        <begin position="164"/>
        <end position="189"/>
    </location>
</feature>
<comment type="caution">
    <text evidence="14">The sequence shown here is derived from an EMBL/GenBank/DDBJ whole genome shotgun (WGS) entry which is preliminary data.</text>
</comment>
<keyword evidence="15" id="KW-1185">Reference proteome</keyword>
<keyword evidence="5 13" id="KW-0812">Transmembrane</keyword>
<accession>A0ABS3WTK7</accession>
<evidence type="ECO:0000256" key="2">
    <source>
        <dbReference type="ARBA" id="ARBA00006920"/>
    </source>
</evidence>
<evidence type="ECO:0000256" key="1">
    <source>
        <dbReference type="ARBA" id="ARBA00004141"/>
    </source>
</evidence>
<evidence type="ECO:0000256" key="4">
    <source>
        <dbReference type="ARBA" id="ARBA00022538"/>
    </source>
</evidence>
<dbReference type="InterPro" id="IPR010617">
    <property type="entry name" value="TMEM175-like"/>
</dbReference>
<evidence type="ECO:0000256" key="6">
    <source>
        <dbReference type="ARBA" id="ARBA00022826"/>
    </source>
</evidence>
<evidence type="ECO:0000256" key="10">
    <source>
        <dbReference type="ARBA" id="ARBA00023136"/>
    </source>
</evidence>
<evidence type="ECO:0000256" key="13">
    <source>
        <dbReference type="SAM" id="Phobius"/>
    </source>
</evidence>
<feature type="transmembrane region" description="Helical" evidence="13">
    <location>
        <begin position="123"/>
        <end position="143"/>
    </location>
</feature>
<keyword evidence="3" id="KW-0813">Transport</keyword>
<keyword evidence="11" id="KW-0407">Ion channel</keyword>
<dbReference type="Pfam" id="PF06736">
    <property type="entry name" value="TMEM175"/>
    <property type="match status" value="1"/>
</dbReference>
<keyword evidence="6" id="KW-0631">Potassium channel</keyword>
<evidence type="ECO:0000256" key="11">
    <source>
        <dbReference type="ARBA" id="ARBA00023303"/>
    </source>
</evidence>
<proteinExistence type="inferred from homology"/>
<evidence type="ECO:0000256" key="3">
    <source>
        <dbReference type="ARBA" id="ARBA00022448"/>
    </source>
</evidence>
<comment type="catalytic activity">
    <reaction evidence="12">
        <text>K(+)(in) = K(+)(out)</text>
        <dbReference type="Rhea" id="RHEA:29463"/>
        <dbReference type="ChEBI" id="CHEBI:29103"/>
    </reaction>
</comment>
<evidence type="ECO:0000313" key="15">
    <source>
        <dbReference type="Proteomes" id="UP001518976"/>
    </source>
</evidence>
<dbReference type="PANTHER" id="PTHR31462">
    <property type="entry name" value="ENDOSOMAL/LYSOSOMAL POTASSIUM CHANNEL TMEM175"/>
    <property type="match status" value="1"/>
</dbReference>
<keyword evidence="8 13" id="KW-1133">Transmembrane helix</keyword>
<feature type="transmembrane region" description="Helical" evidence="13">
    <location>
        <begin position="17"/>
        <end position="36"/>
    </location>
</feature>
<dbReference type="RefSeq" id="WP_209265248.1">
    <property type="nucleotide sequence ID" value="NZ_JAFFZN010000010.1"/>
</dbReference>
<keyword evidence="7" id="KW-0630">Potassium</keyword>
<gene>
    <name evidence="14" type="ORF">JW592_13340</name>
</gene>
<sequence>MNEENPVVGAGNGAQRLLTLSDGVFAIALTLLVLDISVPDDLGVREYDKALQETTTQLWAYFLSFVIIALFWREHQRIFRTTQWVGPVEMNLTLLGLALVALLPFPTSLLSDYSEHSSAVALYSANVAATEAVLIVLWHIVWSREGVRRQPGAAEVRRASVTDTVPSVVIFTASVPIAFLSPAGAMWLWACLIPVKAITGRKLDRAWRQLGVSR</sequence>
<evidence type="ECO:0000256" key="12">
    <source>
        <dbReference type="ARBA" id="ARBA00034430"/>
    </source>
</evidence>
<dbReference type="PANTHER" id="PTHR31462:SF5">
    <property type="entry name" value="ENDOSOMAL_LYSOSOMAL PROTON CHANNEL TMEM175"/>
    <property type="match status" value="1"/>
</dbReference>
<dbReference type="Proteomes" id="UP001518976">
    <property type="component" value="Unassembled WGS sequence"/>
</dbReference>
<keyword evidence="9" id="KW-0406">Ion transport</keyword>
<evidence type="ECO:0000313" key="14">
    <source>
        <dbReference type="EMBL" id="MBO8186437.1"/>
    </source>
</evidence>
<feature type="transmembrane region" description="Helical" evidence="13">
    <location>
        <begin position="56"/>
        <end position="72"/>
    </location>
</feature>
<name>A0ABS3WTK7_9ACTN</name>
<reference evidence="14 15" key="1">
    <citation type="submission" date="2021-02" db="EMBL/GenBank/DDBJ databases">
        <title>Streptomyces spirodelae sp. nov., isolated from duckweed.</title>
        <authorList>
            <person name="Saimee Y."/>
            <person name="Duangmal K."/>
        </authorList>
    </citation>
    <scope>NUCLEOTIDE SEQUENCE [LARGE SCALE GENOMIC DNA]</scope>
    <source>
        <strain evidence="14 15">DW4-2</strain>
    </source>
</reference>
<keyword evidence="4" id="KW-0633">Potassium transport</keyword>
<organism evidence="14 15">
    <name type="scientific">Streptomyces spirodelae</name>
    <dbReference type="NCBI Taxonomy" id="2812904"/>
    <lineage>
        <taxon>Bacteria</taxon>
        <taxon>Bacillati</taxon>
        <taxon>Actinomycetota</taxon>
        <taxon>Actinomycetes</taxon>
        <taxon>Kitasatosporales</taxon>
        <taxon>Streptomycetaceae</taxon>
        <taxon>Streptomyces</taxon>
    </lineage>
</organism>
<evidence type="ECO:0000256" key="5">
    <source>
        <dbReference type="ARBA" id="ARBA00022692"/>
    </source>
</evidence>
<protein>
    <submittedName>
        <fullName evidence="14">DUF1211 domain-containing protein</fullName>
    </submittedName>
</protein>
<keyword evidence="10 13" id="KW-0472">Membrane</keyword>
<evidence type="ECO:0000256" key="8">
    <source>
        <dbReference type="ARBA" id="ARBA00022989"/>
    </source>
</evidence>
<feature type="transmembrane region" description="Helical" evidence="13">
    <location>
        <begin position="84"/>
        <end position="103"/>
    </location>
</feature>
<evidence type="ECO:0000256" key="7">
    <source>
        <dbReference type="ARBA" id="ARBA00022958"/>
    </source>
</evidence>
<comment type="similarity">
    <text evidence="2">Belongs to the TMEM175 family.</text>
</comment>
<evidence type="ECO:0000256" key="9">
    <source>
        <dbReference type="ARBA" id="ARBA00023065"/>
    </source>
</evidence>
<comment type="subcellular location">
    <subcellularLocation>
        <location evidence="1">Membrane</location>
        <topology evidence="1">Multi-pass membrane protein</topology>
    </subcellularLocation>
</comment>
<dbReference type="EMBL" id="JAFFZN010000010">
    <property type="protein sequence ID" value="MBO8186437.1"/>
    <property type="molecule type" value="Genomic_DNA"/>
</dbReference>